<dbReference type="GO" id="GO:0005096">
    <property type="term" value="F:GTPase activator activity"/>
    <property type="evidence" value="ECO:0007669"/>
    <property type="project" value="UniProtKB-KW"/>
</dbReference>
<dbReference type="Pfam" id="PF00616">
    <property type="entry name" value="RasGAP"/>
    <property type="match status" value="1"/>
</dbReference>
<dbReference type="PANTHER" id="PTHR10194:SF60">
    <property type="entry name" value="RAS GTPASE-ACTIVATING PROTEIN RASKOL"/>
    <property type="match status" value="1"/>
</dbReference>
<dbReference type="SMART" id="SM00239">
    <property type="entry name" value="C2"/>
    <property type="match status" value="1"/>
</dbReference>
<evidence type="ECO:0000256" key="1">
    <source>
        <dbReference type="ARBA" id="ARBA00022468"/>
    </source>
</evidence>
<dbReference type="SMART" id="SM00323">
    <property type="entry name" value="RasGAP"/>
    <property type="match status" value="1"/>
</dbReference>
<evidence type="ECO:0000313" key="6">
    <source>
        <dbReference type="Proteomes" id="UP000761534"/>
    </source>
</evidence>
<accession>A0A642V8J7</accession>
<dbReference type="CDD" id="cd00030">
    <property type="entry name" value="C2"/>
    <property type="match status" value="1"/>
</dbReference>
<proteinExistence type="predicted"/>
<comment type="caution">
    <text evidence="5">The sequence shown here is derived from an EMBL/GenBank/DDBJ whole genome shotgun (WGS) entry which is preliminary data.</text>
</comment>
<gene>
    <name evidence="5" type="ORF">TRICI_002270</name>
</gene>
<sequence length="1232" mass="138981">MTSPEDTGGSFNKRTGSIRGLRSSLSTQSFRTAFKLNFKGGTGNPSNAPVHEEELEHDFLKDDDENNKPRENSNNQRSHVRSKSNSVSVSNHKSLSPVDTRLSRSASVSGPRYQQQQRSSQNKKRASVSSGTPSWPMIKNQVIGGMKEPFSLREGVPVQWISSLNISGLGYVTDIGQLLLRGDDEIIIPDLRLTKIVSNVKQRYVELIVNPPQNGCTRVIVTPTSDQDFYKWTGILLLWSNLKTEGLEYKISVPSLDFFPGEENILVCHFKVYFPMVKPKQRKPSSSASALFTKTSKSLSSSPSARDLADNKSDGSGSIGNLSASSSTNNVSTLSTANDNNAPNPFCTDVYWQPVVGVLNQAGILELLNESDGSIIQSINLQQILSSRVRQIDYSLFNCPRVLYVQPSEGITSCSLPKARSQSDYYFYVYFGNQVDYDDWFTTLKSFTRKRIFSPTSLNISKSLRISRKIGLRIIECKYEKKSPRTNTNINNSPFNNAYVEIEFEKLAWARTFVAYNQKRPFWRDDFLFEDFPVRPPNLKLVVKNRLGTASQSRLNPKFDPVVGYVVISALELRESDNVEKWYPLVPGKDQKGAEYCSICVRINYEEIDILASEHYERIRQVLTADLTNNLTTQISDRIRDLNQLSDILLNLFQAENKCVEWIASLVGGELSKMKDNITHAPVYDTADFRYELDNTLFRGNSLVSKVLERYMKLAGRDYLDKVIGDFVRRAMDTNLAIEIDPSRIPPSSSVSGKPPELIAEINHRRLGRYVGQLWSAIRDTADELPYSFKIIFKRLRVDMAGSLQQDENIIFNAISGFIFLRFFCPALLNPKLFGLVRGHPNNYVQRTFTLIAKMLQGLANRVRFGLKEPWMCPMNSFIDAHEDEMARYYREISLMSQTEIVGYPTQFDRPIKEQPVPSIMGETPSNPFLVDRYENYARLLKLWTESEAIREDSAISGDGMYDEEDDQGSKQQDEEEDEEDEEEIFDDCENGDYDAASDGMLPPQLGRPLSTDSGSSRFEESVMEVLEDRRDSVAPSKRSSSLHHSSTQPSIITAERGRHSNHAKKNTLVQIQEEALDAFELEMVATQHRLDSIKNSLLGPENVDEEDIEDLISYTYITYNSETGHITHSKYALAVAQAASQQQQFTGSPKPSQPKSESEQQSPIATPSSPTTPTNTTMNTTTASSPFLNKTGSTFDTTVDELGAELTEEDALSTKSNNGHRLTKWMKFKRR</sequence>
<keyword evidence="6" id="KW-1185">Reference proteome</keyword>
<dbReference type="EMBL" id="SWFS01000156">
    <property type="protein sequence ID" value="KAA8915582.1"/>
    <property type="molecule type" value="Genomic_DNA"/>
</dbReference>
<dbReference type="CDD" id="cd05137">
    <property type="entry name" value="RasGAP_CLA2_BUD2"/>
    <property type="match status" value="1"/>
</dbReference>
<evidence type="ECO:0008006" key="7">
    <source>
        <dbReference type="Google" id="ProtNLM"/>
    </source>
</evidence>
<evidence type="ECO:0000256" key="2">
    <source>
        <dbReference type="SAM" id="MobiDB-lite"/>
    </source>
</evidence>
<dbReference type="Proteomes" id="UP000761534">
    <property type="component" value="Unassembled WGS sequence"/>
</dbReference>
<dbReference type="PROSITE" id="PS50018">
    <property type="entry name" value="RAS_GTPASE_ACTIV_2"/>
    <property type="match status" value="1"/>
</dbReference>
<dbReference type="PROSITE" id="PS50004">
    <property type="entry name" value="C2"/>
    <property type="match status" value="1"/>
</dbReference>
<dbReference type="VEuPathDB" id="FungiDB:TRICI_002270"/>
<feature type="compositionally biased region" description="Acidic residues" evidence="2">
    <location>
        <begin position="974"/>
        <end position="993"/>
    </location>
</feature>
<dbReference type="PANTHER" id="PTHR10194">
    <property type="entry name" value="RAS GTPASE-ACTIVATING PROTEINS"/>
    <property type="match status" value="1"/>
</dbReference>
<feature type="domain" description="Ras-GAP" evidence="4">
    <location>
        <begin position="641"/>
        <end position="861"/>
    </location>
</feature>
<dbReference type="InterPro" id="IPR023152">
    <property type="entry name" value="RasGAP_CS"/>
</dbReference>
<dbReference type="GO" id="GO:0007165">
    <property type="term" value="P:signal transduction"/>
    <property type="evidence" value="ECO:0007669"/>
    <property type="project" value="UniProtKB-ARBA"/>
</dbReference>
<feature type="compositionally biased region" description="Basic and acidic residues" evidence="2">
    <location>
        <begin position="50"/>
        <end position="71"/>
    </location>
</feature>
<feature type="compositionally biased region" description="Basic residues" evidence="2">
    <location>
        <begin position="1222"/>
        <end position="1232"/>
    </location>
</feature>
<dbReference type="InterPro" id="IPR001936">
    <property type="entry name" value="RasGAP_dom"/>
</dbReference>
<dbReference type="AlphaFoldDB" id="A0A642V8J7"/>
<dbReference type="SUPFAM" id="SSF49562">
    <property type="entry name" value="C2 domain (Calcium/lipid-binding domain, CaLB)"/>
    <property type="match status" value="1"/>
</dbReference>
<dbReference type="SUPFAM" id="SSF48350">
    <property type="entry name" value="GTPase activation domain, GAP"/>
    <property type="match status" value="1"/>
</dbReference>
<feature type="region of interest" description="Disordered" evidence="2">
    <location>
        <begin position="1"/>
        <end position="137"/>
    </location>
</feature>
<dbReference type="PROSITE" id="PS00509">
    <property type="entry name" value="RAS_GTPASE_ACTIV_1"/>
    <property type="match status" value="1"/>
</dbReference>
<keyword evidence="1" id="KW-0343">GTPase activation</keyword>
<evidence type="ECO:0000259" key="4">
    <source>
        <dbReference type="PROSITE" id="PS50018"/>
    </source>
</evidence>
<dbReference type="OrthoDB" id="775356at2759"/>
<dbReference type="Gene3D" id="2.60.40.150">
    <property type="entry name" value="C2 domain"/>
    <property type="match status" value="1"/>
</dbReference>
<dbReference type="Gene3D" id="1.10.506.10">
    <property type="entry name" value="GTPase Activation - p120gap, domain 1"/>
    <property type="match status" value="1"/>
</dbReference>
<dbReference type="InterPro" id="IPR035892">
    <property type="entry name" value="C2_domain_sf"/>
</dbReference>
<feature type="domain" description="C2" evidence="3">
    <location>
        <begin position="450"/>
        <end position="583"/>
    </location>
</feature>
<dbReference type="InterPro" id="IPR000008">
    <property type="entry name" value="C2_dom"/>
</dbReference>
<organism evidence="5 6">
    <name type="scientific">Trichomonascus ciferrii</name>
    <dbReference type="NCBI Taxonomy" id="44093"/>
    <lineage>
        <taxon>Eukaryota</taxon>
        <taxon>Fungi</taxon>
        <taxon>Dikarya</taxon>
        <taxon>Ascomycota</taxon>
        <taxon>Saccharomycotina</taxon>
        <taxon>Dipodascomycetes</taxon>
        <taxon>Dipodascales</taxon>
        <taxon>Trichomonascaceae</taxon>
        <taxon>Trichomonascus</taxon>
        <taxon>Trichomonascus ciferrii complex</taxon>
    </lineage>
</organism>
<feature type="compositionally biased region" description="Low complexity" evidence="2">
    <location>
        <begin position="1143"/>
        <end position="1187"/>
    </location>
</feature>
<name>A0A642V8J7_9ASCO</name>
<feature type="region of interest" description="Disordered" evidence="2">
    <location>
        <begin position="1143"/>
        <end position="1196"/>
    </location>
</feature>
<reference evidence="5" key="1">
    <citation type="journal article" date="2019" name="G3 (Bethesda)">
        <title>Genome Assemblies of Two Rare Opportunistic Yeast Pathogens: Diutina rugosa (syn. Candida rugosa) and Trichomonascus ciferrii (syn. Candida ciferrii).</title>
        <authorList>
            <person name="Mixao V."/>
            <person name="Saus E."/>
            <person name="Hansen A.P."/>
            <person name="Lass-Florl C."/>
            <person name="Gabaldon T."/>
        </authorList>
    </citation>
    <scope>NUCLEOTIDE SEQUENCE</scope>
    <source>
        <strain evidence="5">CBS 4856</strain>
    </source>
</reference>
<feature type="compositionally biased region" description="Low complexity" evidence="2">
    <location>
        <begin position="315"/>
        <end position="335"/>
    </location>
</feature>
<feature type="compositionally biased region" description="Low complexity" evidence="2">
    <location>
        <begin position="83"/>
        <end position="94"/>
    </location>
</feature>
<feature type="region of interest" description="Disordered" evidence="2">
    <location>
        <begin position="954"/>
        <end position="1063"/>
    </location>
</feature>
<dbReference type="InterPro" id="IPR008936">
    <property type="entry name" value="Rho_GTPase_activation_prot"/>
</dbReference>
<feature type="compositionally biased region" description="Polar residues" evidence="2">
    <location>
        <begin position="1"/>
        <end position="15"/>
    </location>
</feature>
<evidence type="ECO:0000259" key="3">
    <source>
        <dbReference type="PROSITE" id="PS50004"/>
    </source>
</evidence>
<feature type="region of interest" description="Disordered" evidence="2">
    <location>
        <begin position="1208"/>
        <end position="1232"/>
    </location>
</feature>
<feature type="region of interest" description="Disordered" evidence="2">
    <location>
        <begin position="298"/>
        <end position="335"/>
    </location>
</feature>
<feature type="compositionally biased region" description="Low complexity" evidence="2">
    <location>
        <begin position="1037"/>
        <end position="1051"/>
    </location>
</feature>
<evidence type="ECO:0000313" key="5">
    <source>
        <dbReference type="EMBL" id="KAA8915582.1"/>
    </source>
</evidence>
<dbReference type="InterPro" id="IPR039360">
    <property type="entry name" value="Ras_GTPase"/>
</dbReference>
<protein>
    <recommendedName>
        <fullName evidence="7">Ras-GAP domain-containing protein</fullName>
    </recommendedName>
</protein>